<keyword evidence="1" id="KW-0472">Membrane</keyword>
<organism evidence="2">
    <name type="scientific">Haptolina ericina</name>
    <dbReference type="NCBI Taxonomy" id="156174"/>
    <lineage>
        <taxon>Eukaryota</taxon>
        <taxon>Haptista</taxon>
        <taxon>Haptophyta</taxon>
        <taxon>Prymnesiophyceae</taxon>
        <taxon>Prymnesiales</taxon>
        <taxon>Prymnesiaceae</taxon>
        <taxon>Haptolina</taxon>
    </lineage>
</organism>
<accession>A0A7S3ES52</accession>
<evidence type="ECO:0000313" key="2">
    <source>
        <dbReference type="EMBL" id="CAE0099897.1"/>
    </source>
</evidence>
<name>A0A7S3ES52_9EUKA</name>
<proteinExistence type="predicted"/>
<evidence type="ECO:0000256" key="1">
    <source>
        <dbReference type="SAM" id="Phobius"/>
    </source>
</evidence>
<reference evidence="2" key="1">
    <citation type="submission" date="2021-01" db="EMBL/GenBank/DDBJ databases">
        <authorList>
            <person name="Corre E."/>
            <person name="Pelletier E."/>
            <person name="Niang G."/>
            <person name="Scheremetjew M."/>
            <person name="Finn R."/>
            <person name="Kale V."/>
            <person name="Holt S."/>
            <person name="Cochrane G."/>
            <person name="Meng A."/>
            <person name="Brown T."/>
            <person name="Cohen L."/>
        </authorList>
    </citation>
    <scope>NUCLEOTIDE SEQUENCE</scope>
    <source>
        <strain evidence="2">CCMP281</strain>
    </source>
</reference>
<dbReference type="EMBL" id="HBHX01003362">
    <property type="protein sequence ID" value="CAE0099897.1"/>
    <property type="molecule type" value="Transcribed_RNA"/>
</dbReference>
<dbReference type="AlphaFoldDB" id="A0A7S3ES52"/>
<keyword evidence="1" id="KW-0812">Transmembrane</keyword>
<keyword evidence="1" id="KW-1133">Transmembrane helix</keyword>
<gene>
    <name evidence="2" type="ORF">HERI1096_LOCUS1889</name>
</gene>
<protein>
    <submittedName>
        <fullName evidence="2">Uncharacterized protein</fullName>
    </submittedName>
</protein>
<sequence>MSVKEMVLSKTEFSSGGARVAGDRAEMEILWKEFRKCFPSEALAEAAAERNSAVFNPQFNSPTKIKGTWAQLKKRFGPKKALEVIQMNPGVLICSPRSLEKESNESILKAAQFVEKLDANKGTIQFVSKTVGVLLIFFIGYGIAVKQGQIANGEVEGVVRTVELALSDPSAHTGGWS</sequence>
<feature type="transmembrane region" description="Helical" evidence="1">
    <location>
        <begin position="126"/>
        <end position="144"/>
    </location>
</feature>